<dbReference type="Gene3D" id="4.10.240.10">
    <property type="entry name" value="Zn(2)-C6 fungal-type DNA-binding domain"/>
    <property type="match status" value="2"/>
</dbReference>
<dbReference type="Pfam" id="PF04082">
    <property type="entry name" value="Fungal_trans"/>
    <property type="match status" value="1"/>
</dbReference>
<evidence type="ECO:0000256" key="1">
    <source>
        <dbReference type="ARBA" id="ARBA00004123"/>
    </source>
</evidence>
<evidence type="ECO:0000256" key="4">
    <source>
        <dbReference type="ARBA" id="ARBA00023125"/>
    </source>
</evidence>
<reference evidence="9" key="1">
    <citation type="journal article" date="2017" name="Genome Biol.">
        <title>Comparative genomics reveals high biological diversity and specific adaptations in the industrially and medically important fungal genus Aspergillus.</title>
        <authorList>
            <person name="de Vries R.P."/>
            <person name="Riley R."/>
            <person name="Wiebenga A."/>
            <person name="Aguilar-Osorio G."/>
            <person name="Amillis S."/>
            <person name="Uchima C.A."/>
            <person name="Anderluh G."/>
            <person name="Asadollahi M."/>
            <person name="Askin M."/>
            <person name="Barry K."/>
            <person name="Battaglia E."/>
            <person name="Bayram O."/>
            <person name="Benocci T."/>
            <person name="Braus-Stromeyer S.A."/>
            <person name="Caldana C."/>
            <person name="Canovas D."/>
            <person name="Cerqueira G.C."/>
            <person name="Chen F."/>
            <person name="Chen W."/>
            <person name="Choi C."/>
            <person name="Clum A."/>
            <person name="Dos Santos R.A."/>
            <person name="Damasio A.R."/>
            <person name="Diallinas G."/>
            <person name="Emri T."/>
            <person name="Fekete E."/>
            <person name="Flipphi M."/>
            <person name="Freyberg S."/>
            <person name="Gallo A."/>
            <person name="Gournas C."/>
            <person name="Habgood R."/>
            <person name="Hainaut M."/>
            <person name="Harispe M.L."/>
            <person name="Henrissat B."/>
            <person name="Hilden K.S."/>
            <person name="Hope R."/>
            <person name="Hossain A."/>
            <person name="Karabika E."/>
            <person name="Karaffa L."/>
            <person name="Karanyi Z."/>
            <person name="Krasevec N."/>
            <person name="Kuo A."/>
            <person name="Kusch H."/>
            <person name="LaButti K."/>
            <person name="Lagendijk E.L."/>
            <person name="Lapidus A."/>
            <person name="Levasseur A."/>
            <person name="Lindquist E."/>
            <person name="Lipzen A."/>
            <person name="Logrieco A.F."/>
            <person name="MacCabe A."/>
            <person name="Maekelae M.R."/>
            <person name="Malavazi I."/>
            <person name="Melin P."/>
            <person name="Meyer V."/>
            <person name="Mielnichuk N."/>
            <person name="Miskei M."/>
            <person name="Molnar A.P."/>
            <person name="Mule G."/>
            <person name="Ngan C.Y."/>
            <person name="Orejas M."/>
            <person name="Orosz E."/>
            <person name="Ouedraogo J.P."/>
            <person name="Overkamp K.M."/>
            <person name="Park H.-S."/>
            <person name="Perrone G."/>
            <person name="Piumi F."/>
            <person name="Punt P.J."/>
            <person name="Ram A.F."/>
            <person name="Ramon A."/>
            <person name="Rauscher S."/>
            <person name="Record E."/>
            <person name="Riano-Pachon D.M."/>
            <person name="Robert V."/>
            <person name="Roehrig J."/>
            <person name="Ruller R."/>
            <person name="Salamov A."/>
            <person name="Salih N.S."/>
            <person name="Samson R.A."/>
            <person name="Sandor E."/>
            <person name="Sanguinetti M."/>
            <person name="Schuetze T."/>
            <person name="Sepcic K."/>
            <person name="Shelest E."/>
            <person name="Sherlock G."/>
            <person name="Sophianopoulou V."/>
            <person name="Squina F.M."/>
            <person name="Sun H."/>
            <person name="Susca A."/>
            <person name="Todd R.B."/>
            <person name="Tsang A."/>
            <person name="Unkles S.E."/>
            <person name="van de Wiele N."/>
            <person name="van Rossen-Uffink D."/>
            <person name="Oliveira J.V."/>
            <person name="Vesth T.C."/>
            <person name="Visser J."/>
            <person name="Yu J.-H."/>
            <person name="Zhou M."/>
            <person name="Andersen M.R."/>
            <person name="Archer D.B."/>
            <person name="Baker S.E."/>
            <person name="Benoit I."/>
            <person name="Brakhage A.A."/>
            <person name="Braus G.H."/>
            <person name="Fischer R."/>
            <person name="Frisvad J.C."/>
            <person name="Goldman G.H."/>
            <person name="Houbraken J."/>
            <person name="Oakley B."/>
            <person name="Pocsi I."/>
            <person name="Scazzocchio C."/>
            <person name="Seiboth B."/>
            <person name="vanKuyk P.A."/>
            <person name="Wortman J."/>
            <person name="Dyer P.S."/>
            <person name="Grigoriev I.V."/>
        </authorList>
    </citation>
    <scope>NUCLEOTIDE SEQUENCE [LARGE SCALE GENOMIC DNA]</scope>
    <source>
        <strain evidence="9">ITEM 5010</strain>
    </source>
</reference>
<dbReference type="PANTHER" id="PTHR47338">
    <property type="entry name" value="ZN(II)2CYS6 TRANSCRIPTION FACTOR (EUROFUNG)-RELATED"/>
    <property type="match status" value="1"/>
</dbReference>
<dbReference type="GO" id="GO:0008270">
    <property type="term" value="F:zinc ion binding"/>
    <property type="evidence" value="ECO:0007669"/>
    <property type="project" value="InterPro"/>
</dbReference>
<dbReference type="STRING" id="602072.A0A1R3S1L3"/>
<dbReference type="OrthoDB" id="2563500at2759"/>
<evidence type="ECO:0000313" key="8">
    <source>
        <dbReference type="EMBL" id="OOG00591.1"/>
    </source>
</evidence>
<dbReference type="SMART" id="SM00066">
    <property type="entry name" value="GAL4"/>
    <property type="match status" value="2"/>
</dbReference>
<dbReference type="InterPro" id="IPR007219">
    <property type="entry name" value="XnlR_reg_dom"/>
</dbReference>
<dbReference type="GO" id="GO:0006351">
    <property type="term" value="P:DNA-templated transcription"/>
    <property type="evidence" value="ECO:0007669"/>
    <property type="project" value="InterPro"/>
</dbReference>
<sequence>MADRKTQKAPCFQCRSRKVRCDRRKHTCGNCHRLKHPCSFQTETAFPSRPTRSEIDQPERRRGSRACINCRLQKVRCSGELPRCTNCQRRHRECQYPASERALPLPLKSPEALRRLTFVRVYPVRDGAELVRILDDYFLHLYPLPSYSFLHEPSIRRMCADRTLEPSLVLSICAMVKLHCKRGWPQPSESGLLVELSEKRIWDQLERPSIFRLQALFLIIQYHAEVGRFERAFMMASIASRHIAALRLNHESPQLSFITQEIRRRAVWTMALLDGYFSVGIPGYSTIHYEEIYQQFPCHEEKFGSPIPENIVDTKGGDNHNGPRSMLELILRISKLRRDIMRFTRQLALVEQPLNEFQAIVEGFRVNLSQLHERITSAILPSALVQPESRWAVRALEIQLAWRQANCDLFRLFLPGHPNAAPDVVLRPLEPNIYVGQARAICEEHSGWIVNTITEAEKMDLRILFSFDIARCAYQAARLGLFLAHMPEARSVSKPEAAIANAASCLNFIKRNFASAAHARRMISDLSLLIGAYETQDGHLGAAMALDSLRASGDAVERHNQLAVHSLIHQANFVDDSFLYEL</sequence>
<dbReference type="GO" id="GO:0009893">
    <property type="term" value="P:positive regulation of metabolic process"/>
    <property type="evidence" value="ECO:0007669"/>
    <property type="project" value="UniProtKB-ARBA"/>
</dbReference>
<keyword evidence="3" id="KW-0805">Transcription regulation</keyword>
<evidence type="ECO:0000256" key="3">
    <source>
        <dbReference type="ARBA" id="ARBA00023015"/>
    </source>
</evidence>
<dbReference type="InterPro" id="IPR001138">
    <property type="entry name" value="Zn2Cys6_DnaBD"/>
</dbReference>
<dbReference type="VEuPathDB" id="FungiDB:ASPCADRAFT_158779"/>
<feature type="domain" description="Zn(2)-C6 fungal-type" evidence="7">
    <location>
        <begin position="10"/>
        <end position="40"/>
    </location>
</feature>
<evidence type="ECO:0000256" key="2">
    <source>
        <dbReference type="ARBA" id="ARBA00022723"/>
    </source>
</evidence>
<evidence type="ECO:0000256" key="5">
    <source>
        <dbReference type="ARBA" id="ARBA00023163"/>
    </source>
</evidence>
<dbReference type="InterPro" id="IPR050815">
    <property type="entry name" value="TF_fung"/>
</dbReference>
<evidence type="ECO:0000313" key="9">
    <source>
        <dbReference type="Proteomes" id="UP000188318"/>
    </source>
</evidence>
<name>A0A1R3S1L3_ASPC5</name>
<dbReference type="GO" id="GO:0003677">
    <property type="term" value="F:DNA binding"/>
    <property type="evidence" value="ECO:0007669"/>
    <property type="project" value="UniProtKB-KW"/>
</dbReference>
<dbReference type="GO" id="GO:0000981">
    <property type="term" value="F:DNA-binding transcription factor activity, RNA polymerase II-specific"/>
    <property type="evidence" value="ECO:0007669"/>
    <property type="project" value="InterPro"/>
</dbReference>
<dbReference type="Pfam" id="PF00172">
    <property type="entry name" value="Zn_clus"/>
    <property type="match status" value="2"/>
</dbReference>
<accession>A0A1R3S1L3</accession>
<dbReference type="OMA" id="HSMLELI"/>
<keyword evidence="9" id="KW-1185">Reference proteome</keyword>
<dbReference type="CDD" id="cd12148">
    <property type="entry name" value="fungal_TF_MHR"/>
    <property type="match status" value="1"/>
</dbReference>
<dbReference type="EMBL" id="KV907493">
    <property type="protein sequence ID" value="OOG00591.1"/>
    <property type="molecule type" value="Genomic_DNA"/>
</dbReference>
<dbReference type="AlphaFoldDB" id="A0A1R3S1L3"/>
<keyword evidence="6" id="KW-0539">Nucleus</keyword>
<dbReference type="InterPro" id="IPR036864">
    <property type="entry name" value="Zn2-C6_fun-type_DNA-bd_sf"/>
</dbReference>
<gene>
    <name evidence="8" type="ORF">ASPCADRAFT_158779</name>
</gene>
<keyword evidence="2" id="KW-0479">Metal-binding</keyword>
<proteinExistence type="predicted"/>
<evidence type="ECO:0000259" key="7">
    <source>
        <dbReference type="PROSITE" id="PS50048"/>
    </source>
</evidence>
<dbReference type="Proteomes" id="UP000188318">
    <property type="component" value="Unassembled WGS sequence"/>
</dbReference>
<keyword evidence="4" id="KW-0238">DNA-binding</keyword>
<dbReference type="PROSITE" id="PS00463">
    <property type="entry name" value="ZN2_CY6_FUNGAL_1"/>
    <property type="match status" value="2"/>
</dbReference>
<protein>
    <recommendedName>
        <fullName evidence="7">Zn(2)-C6 fungal-type domain-containing protein</fullName>
    </recommendedName>
</protein>
<feature type="domain" description="Zn(2)-C6 fungal-type" evidence="7">
    <location>
        <begin position="66"/>
        <end position="96"/>
    </location>
</feature>
<dbReference type="SUPFAM" id="SSF57701">
    <property type="entry name" value="Zn2/Cys6 DNA-binding domain"/>
    <property type="match status" value="2"/>
</dbReference>
<comment type="subcellular location">
    <subcellularLocation>
        <location evidence="1">Nucleus</location>
    </subcellularLocation>
</comment>
<dbReference type="CDD" id="cd00067">
    <property type="entry name" value="GAL4"/>
    <property type="match status" value="2"/>
</dbReference>
<dbReference type="GO" id="GO:0005634">
    <property type="term" value="C:nucleus"/>
    <property type="evidence" value="ECO:0007669"/>
    <property type="project" value="UniProtKB-SubCell"/>
</dbReference>
<dbReference type="PROSITE" id="PS50048">
    <property type="entry name" value="ZN2_CY6_FUNGAL_2"/>
    <property type="match status" value="2"/>
</dbReference>
<organism evidence="8 9">
    <name type="scientific">Aspergillus carbonarius (strain ITEM 5010)</name>
    <dbReference type="NCBI Taxonomy" id="602072"/>
    <lineage>
        <taxon>Eukaryota</taxon>
        <taxon>Fungi</taxon>
        <taxon>Dikarya</taxon>
        <taxon>Ascomycota</taxon>
        <taxon>Pezizomycotina</taxon>
        <taxon>Eurotiomycetes</taxon>
        <taxon>Eurotiomycetidae</taxon>
        <taxon>Eurotiales</taxon>
        <taxon>Aspergillaceae</taxon>
        <taxon>Aspergillus</taxon>
        <taxon>Aspergillus subgen. Circumdati</taxon>
    </lineage>
</organism>
<dbReference type="PANTHER" id="PTHR47338:SF7">
    <property type="entry name" value="ZN(II)2CYS6 TRANSCRIPTION FACTOR (EUROFUNG)"/>
    <property type="match status" value="1"/>
</dbReference>
<keyword evidence="5" id="KW-0804">Transcription</keyword>
<evidence type="ECO:0000256" key="6">
    <source>
        <dbReference type="ARBA" id="ARBA00023242"/>
    </source>
</evidence>